<comment type="subunit">
    <text evidence="13">Interacts with PEX13; forming the PEX13-PEX14 docking complex. Interacts with PEX5 (via WxxxF/Y motifs).</text>
</comment>
<dbReference type="AlphaFoldDB" id="A9NVU8"/>
<dbReference type="OMA" id="KQVDWRG"/>
<dbReference type="EMBL" id="EF085454">
    <property type="protein sequence ID" value="ABK24759.1"/>
    <property type="molecule type" value="mRNA"/>
</dbReference>
<comment type="subcellular location">
    <subcellularLocation>
        <location evidence="1">Peroxisome membrane</location>
        <topology evidence="1">Single-pass membrane protein</topology>
    </subcellularLocation>
</comment>
<accession>A9NVU8</accession>
<dbReference type="InterPro" id="IPR025655">
    <property type="entry name" value="PEX14"/>
</dbReference>
<evidence type="ECO:0000256" key="1">
    <source>
        <dbReference type="ARBA" id="ARBA00004549"/>
    </source>
</evidence>
<comment type="similarity">
    <text evidence="2 14">Belongs to the peroxin-14 family.</text>
</comment>
<organism evidence="19">
    <name type="scientific">Picea sitchensis</name>
    <name type="common">Sitka spruce</name>
    <name type="synonym">Pinus sitchensis</name>
    <dbReference type="NCBI Taxonomy" id="3332"/>
    <lineage>
        <taxon>Eukaryota</taxon>
        <taxon>Viridiplantae</taxon>
        <taxon>Streptophyta</taxon>
        <taxon>Embryophyta</taxon>
        <taxon>Tracheophyta</taxon>
        <taxon>Spermatophyta</taxon>
        <taxon>Pinopsida</taxon>
        <taxon>Pinidae</taxon>
        <taxon>Conifers I</taxon>
        <taxon>Pinales</taxon>
        <taxon>Pinaceae</taxon>
        <taxon>Picea</taxon>
    </lineage>
</organism>
<proteinExistence type="evidence at transcript level"/>
<evidence type="ECO:0000259" key="18">
    <source>
        <dbReference type="Pfam" id="PF23020"/>
    </source>
</evidence>
<dbReference type="Pfam" id="PF04695">
    <property type="entry name" value="Pex14_N"/>
    <property type="match status" value="1"/>
</dbReference>
<feature type="region of interest" description="Disordered" evidence="15">
    <location>
        <begin position="1"/>
        <end position="54"/>
    </location>
</feature>
<dbReference type="PANTHER" id="PTHR23058">
    <property type="entry name" value="PEROXISOMAL MEMBRANE PROTEIN PEX14"/>
    <property type="match status" value="1"/>
</dbReference>
<evidence type="ECO:0000256" key="9">
    <source>
        <dbReference type="ARBA" id="ARBA00023140"/>
    </source>
</evidence>
<evidence type="ECO:0000313" key="19">
    <source>
        <dbReference type="EMBL" id="ABK24759.1"/>
    </source>
</evidence>
<keyword evidence="9 14" id="KW-0576">Peroxisome</keyword>
<keyword evidence="4 16" id="KW-0812">Transmembrane</keyword>
<evidence type="ECO:0000256" key="5">
    <source>
        <dbReference type="ARBA" id="ARBA00022927"/>
    </source>
</evidence>
<evidence type="ECO:0000256" key="3">
    <source>
        <dbReference type="ARBA" id="ARBA00022448"/>
    </source>
</evidence>
<dbReference type="GO" id="GO:0005778">
    <property type="term" value="C:peroxisomal membrane"/>
    <property type="evidence" value="ECO:0007669"/>
    <property type="project" value="UniProtKB-SubCell"/>
</dbReference>
<dbReference type="PANTHER" id="PTHR23058:SF0">
    <property type="entry name" value="PEROXISOMAL MEMBRANE PROTEIN PEX14"/>
    <property type="match status" value="1"/>
</dbReference>
<evidence type="ECO:0000256" key="16">
    <source>
        <dbReference type="SAM" id="Phobius"/>
    </source>
</evidence>
<evidence type="ECO:0000256" key="8">
    <source>
        <dbReference type="ARBA" id="ARBA00023136"/>
    </source>
</evidence>
<evidence type="ECO:0000256" key="13">
    <source>
        <dbReference type="ARBA" id="ARBA00064754"/>
    </source>
</evidence>
<keyword evidence="6 16" id="KW-1133">Transmembrane helix</keyword>
<keyword evidence="5 14" id="KW-0653">Protein transport</keyword>
<dbReference type="GO" id="GO:0016560">
    <property type="term" value="P:protein import into peroxisome matrix, docking"/>
    <property type="evidence" value="ECO:0007669"/>
    <property type="project" value="UniProtKB-UniRule"/>
</dbReference>
<evidence type="ECO:0000256" key="15">
    <source>
        <dbReference type="SAM" id="MobiDB-lite"/>
    </source>
</evidence>
<feature type="domain" description="Peroxisome membrane anchor protein Pex14p N-terminal" evidence="17">
    <location>
        <begin position="54"/>
        <end position="98"/>
    </location>
</feature>
<keyword evidence="3 14" id="KW-0813">Transport</keyword>
<feature type="domain" description="Peroxisomal membrane protein PEX14 central plants" evidence="18">
    <location>
        <begin position="155"/>
        <end position="271"/>
    </location>
</feature>
<evidence type="ECO:0000256" key="11">
    <source>
        <dbReference type="ARBA" id="ARBA00029691"/>
    </source>
</evidence>
<feature type="compositionally biased region" description="Polar residues" evidence="15">
    <location>
        <begin position="334"/>
        <end position="344"/>
    </location>
</feature>
<dbReference type="InterPro" id="IPR054154">
    <property type="entry name" value="PEX14-like_M_plants"/>
</dbReference>
<dbReference type="GO" id="GO:0005102">
    <property type="term" value="F:signaling receptor binding"/>
    <property type="evidence" value="ECO:0007669"/>
    <property type="project" value="TreeGrafter"/>
</dbReference>
<sequence length="373" mass="40258">MATENSFPSQVDDKVLSTGESGKVVEGEGVPEAKGELSKEKDGNWPFANSEPMREEQVQNAVKFLSHPKVRGSPVIYRRSFLERKGLTKEEIDEAFQRVPDPPSNESPAKTTVQSQDTRSSPPSTIQTVPSVQTLQPTMAPLVTTPTTPLVQPTRFHWTHMIFAVGLLTATGAGAGVLFKNAVIPKLKAWIRQVISEANETEQKKALEPSPAAEAAAAAKAAAMAASEVANVSRELVKSRIEDRKYFEGLVRSVEGQVEEMKSIKTALQHIQSTSNDFHTANGILDDQVESETRRGKNNSTLGAISSIKQVDWRGVSQTNSKNSKTDADVRTVDQGSVRPSSAPASVEPGLAPHSKSYMEANIGNGELSVTVS</sequence>
<evidence type="ECO:0000256" key="14">
    <source>
        <dbReference type="RuleBase" id="RU367032"/>
    </source>
</evidence>
<keyword evidence="7" id="KW-0811">Translocation</keyword>
<protein>
    <recommendedName>
        <fullName evidence="10 14">Peroxisomal membrane protein PEX14</fullName>
    </recommendedName>
    <alternativeName>
        <fullName evidence="11 14">Peroxin-14</fullName>
    </alternativeName>
</protein>
<feature type="region of interest" description="Disordered" evidence="15">
    <location>
        <begin position="314"/>
        <end position="373"/>
    </location>
</feature>
<name>A9NVU8_PICSI</name>
<evidence type="ECO:0000256" key="10">
    <source>
        <dbReference type="ARBA" id="ARBA00029502"/>
    </source>
</evidence>
<feature type="transmembrane region" description="Helical" evidence="16">
    <location>
        <begin position="158"/>
        <end position="179"/>
    </location>
</feature>
<feature type="compositionally biased region" description="Polar residues" evidence="15">
    <location>
        <begin position="106"/>
        <end position="128"/>
    </location>
</feature>
<dbReference type="Gene3D" id="1.10.10.10">
    <property type="entry name" value="Winged helix-like DNA-binding domain superfamily/Winged helix DNA-binding domain"/>
    <property type="match status" value="1"/>
</dbReference>
<dbReference type="FunFam" id="1.10.10.10:FF:000217">
    <property type="entry name" value="Peroxisomal membrane protein PEX14"/>
    <property type="match status" value="1"/>
</dbReference>
<evidence type="ECO:0000256" key="12">
    <source>
        <dbReference type="ARBA" id="ARBA00053920"/>
    </source>
</evidence>
<keyword evidence="8 14" id="KW-0472">Membrane</keyword>
<dbReference type="InterPro" id="IPR036388">
    <property type="entry name" value="WH-like_DNA-bd_sf"/>
</dbReference>
<evidence type="ECO:0000256" key="7">
    <source>
        <dbReference type="ARBA" id="ARBA00023010"/>
    </source>
</evidence>
<dbReference type="Pfam" id="PF23020">
    <property type="entry name" value="PEX14-like_2nd"/>
    <property type="match status" value="1"/>
</dbReference>
<feature type="region of interest" description="Disordered" evidence="15">
    <location>
        <begin position="96"/>
        <end position="128"/>
    </location>
</feature>
<dbReference type="GO" id="GO:1990429">
    <property type="term" value="C:peroxisomal importomer complex"/>
    <property type="evidence" value="ECO:0007669"/>
    <property type="project" value="TreeGrafter"/>
</dbReference>
<evidence type="ECO:0000256" key="4">
    <source>
        <dbReference type="ARBA" id="ARBA00022692"/>
    </source>
</evidence>
<feature type="compositionally biased region" description="Basic and acidic residues" evidence="15">
    <location>
        <begin position="23"/>
        <end position="43"/>
    </location>
</feature>
<evidence type="ECO:0000259" key="17">
    <source>
        <dbReference type="Pfam" id="PF04695"/>
    </source>
</evidence>
<comment type="function">
    <text evidence="12 14">Component of the PEX13-PEX14 docking complex, a translocon channel that specifically mediates the import of peroxisomal cargo proteins bound to PEX5 receptor. The PEX13-PEX14 docking complex forms a large import pore which can be opened to a diameter of about 9 nm. Mechanistically, PEX5 receptor along with cargo proteins associates with the PEX14 subunit of the PEX13-PEX14 docking complex in the cytosol, leading to the insertion of the receptor into the organelle membrane with the concomitant translocation of the cargo into the peroxisome matrix.</text>
</comment>
<reference evidence="19" key="1">
    <citation type="journal article" date="2008" name="BMC Genomics">
        <title>A conifer genomics resource of 200,000 spruce (Picea spp.) ESTs and 6,464 high-quality, sequence-finished full-length cDNAs for Sitka spruce (Picea sitchensis).</title>
        <authorList>
            <person name="Ralph S.G."/>
            <person name="Chun H.J."/>
            <person name="Kolosova N."/>
            <person name="Cooper D."/>
            <person name="Oddy C."/>
            <person name="Ritland C.E."/>
            <person name="Kirkpatrick R."/>
            <person name="Moore R."/>
            <person name="Barber S."/>
            <person name="Holt R.A."/>
            <person name="Jones S.J."/>
            <person name="Marra M.A."/>
            <person name="Douglas C.J."/>
            <person name="Ritland K."/>
            <person name="Bohlmann J."/>
        </authorList>
    </citation>
    <scope>NUCLEOTIDE SEQUENCE</scope>
    <source>
        <tissue evidence="19">Green portion of the leader tissue</tissue>
    </source>
</reference>
<dbReference type="InterPro" id="IPR006785">
    <property type="entry name" value="Pex14_N"/>
</dbReference>
<evidence type="ECO:0000256" key="6">
    <source>
        <dbReference type="ARBA" id="ARBA00022989"/>
    </source>
</evidence>
<evidence type="ECO:0000256" key="2">
    <source>
        <dbReference type="ARBA" id="ARBA00005443"/>
    </source>
</evidence>